<dbReference type="Bgee" id="ENSNBRG00000005860">
    <property type="expression patterns" value="Expressed in testis and 1 other cell type or tissue"/>
</dbReference>
<name>A0A3Q4GFA5_NEOBR</name>
<dbReference type="Ensembl" id="ENSNBRT00000007701.1">
    <property type="protein sequence ID" value="ENSNBRP00000007491.1"/>
    <property type="gene ID" value="ENSNBRG00000005860.1"/>
</dbReference>
<organism evidence="2 3">
    <name type="scientific">Neolamprologus brichardi</name>
    <name type="common">Fairy cichlid</name>
    <name type="synonym">Lamprologus brichardi</name>
    <dbReference type="NCBI Taxonomy" id="32507"/>
    <lineage>
        <taxon>Eukaryota</taxon>
        <taxon>Metazoa</taxon>
        <taxon>Chordata</taxon>
        <taxon>Craniata</taxon>
        <taxon>Vertebrata</taxon>
        <taxon>Euteleostomi</taxon>
        <taxon>Actinopterygii</taxon>
        <taxon>Neopterygii</taxon>
        <taxon>Teleostei</taxon>
        <taxon>Neoteleostei</taxon>
        <taxon>Acanthomorphata</taxon>
        <taxon>Ovalentaria</taxon>
        <taxon>Cichlomorphae</taxon>
        <taxon>Cichliformes</taxon>
        <taxon>Cichlidae</taxon>
        <taxon>African cichlids</taxon>
        <taxon>Pseudocrenilabrinae</taxon>
        <taxon>Lamprologini</taxon>
        <taxon>Neolamprologus</taxon>
    </lineage>
</organism>
<sequence>MEVQCLALKDLSSPRKSSTVGPEEEEDGAQKRKSTPLKSAESTLPTLLINRKGAPSELTHITPIKHTSLTEPWTPTANLKMLISAASPDIRDREMKKVLFRPIENDKDQPASPDNVLRCGVCMISPTC</sequence>
<dbReference type="AlphaFoldDB" id="A0A3Q4GFA5"/>
<reference evidence="2" key="2">
    <citation type="submission" date="2025-09" db="UniProtKB">
        <authorList>
            <consortium name="Ensembl"/>
        </authorList>
    </citation>
    <scope>IDENTIFICATION</scope>
</reference>
<evidence type="ECO:0000256" key="1">
    <source>
        <dbReference type="SAM" id="MobiDB-lite"/>
    </source>
</evidence>
<accession>A0A3Q4GFA5</accession>
<keyword evidence="3" id="KW-1185">Reference proteome</keyword>
<evidence type="ECO:0000313" key="3">
    <source>
        <dbReference type="Proteomes" id="UP000261580"/>
    </source>
</evidence>
<dbReference type="OMA" id="NIYTERV"/>
<feature type="compositionally biased region" description="Polar residues" evidence="1">
    <location>
        <begin position="36"/>
        <end position="45"/>
    </location>
</feature>
<dbReference type="STRING" id="32507.ENSNBRP00000007491"/>
<proteinExistence type="predicted"/>
<protein>
    <submittedName>
        <fullName evidence="2">Uncharacterized protein</fullName>
    </submittedName>
</protein>
<dbReference type="Proteomes" id="UP000261580">
    <property type="component" value="Unassembled WGS sequence"/>
</dbReference>
<evidence type="ECO:0000313" key="2">
    <source>
        <dbReference type="Ensembl" id="ENSNBRP00000007491.1"/>
    </source>
</evidence>
<dbReference type="GeneTree" id="ENSGT00940000157713"/>
<feature type="region of interest" description="Disordered" evidence="1">
    <location>
        <begin position="1"/>
        <end position="45"/>
    </location>
</feature>
<reference evidence="2" key="1">
    <citation type="submission" date="2025-08" db="UniProtKB">
        <authorList>
            <consortium name="Ensembl"/>
        </authorList>
    </citation>
    <scope>IDENTIFICATION</scope>
</reference>